<dbReference type="InterPro" id="IPR039329">
    <property type="entry name" value="SIAE"/>
</dbReference>
<evidence type="ECO:0000313" key="3">
    <source>
        <dbReference type="EMBL" id="KFI86574.1"/>
    </source>
</evidence>
<dbReference type="InterPro" id="IPR005181">
    <property type="entry name" value="SASA"/>
</dbReference>
<dbReference type="Gene3D" id="3.40.50.1110">
    <property type="entry name" value="SGNH hydrolase"/>
    <property type="match status" value="2"/>
</dbReference>
<accession>A0A087CTH4</accession>
<organism evidence="3 4">
    <name type="scientific">Bifidobacterium reuteri DSM 23975</name>
    <dbReference type="NCBI Taxonomy" id="1437610"/>
    <lineage>
        <taxon>Bacteria</taxon>
        <taxon>Bacillati</taxon>
        <taxon>Actinomycetota</taxon>
        <taxon>Actinomycetes</taxon>
        <taxon>Bifidobacteriales</taxon>
        <taxon>Bifidobacteriaceae</taxon>
        <taxon>Bifidobacterium</taxon>
    </lineage>
</organism>
<dbReference type="RefSeq" id="WP_044089031.1">
    <property type="nucleotide sequence ID" value="NZ_JDUW01000004.1"/>
</dbReference>
<dbReference type="GO" id="GO:0001681">
    <property type="term" value="F:sialate O-acetylesterase activity"/>
    <property type="evidence" value="ECO:0007669"/>
    <property type="project" value="UniProtKB-EC"/>
</dbReference>
<dbReference type="EC" id="3.1.1.53" evidence="3"/>
<keyword evidence="4" id="KW-1185">Reference proteome</keyword>
<dbReference type="InterPro" id="IPR013783">
    <property type="entry name" value="Ig-like_fold"/>
</dbReference>
<dbReference type="EMBL" id="JGZK01000004">
    <property type="protein sequence ID" value="KFI86574.1"/>
    <property type="molecule type" value="Genomic_DNA"/>
</dbReference>
<gene>
    <name evidence="3" type="ORF">BREU_1637</name>
</gene>
<dbReference type="PANTHER" id="PTHR22901:SF0">
    <property type="entry name" value="SIALATE O-ACETYLESTERASE"/>
    <property type="match status" value="1"/>
</dbReference>
<evidence type="ECO:0000259" key="2">
    <source>
        <dbReference type="Pfam" id="PF03629"/>
    </source>
</evidence>
<evidence type="ECO:0000256" key="1">
    <source>
        <dbReference type="ARBA" id="ARBA00022801"/>
    </source>
</evidence>
<dbReference type="Proteomes" id="UP000028984">
    <property type="component" value="Unassembled WGS sequence"/>
</dbReference>
<protein>
    <submittedName>
        <fullName evidence="3">Putative secreted protein</fullName>
        <ecNumber evidence="3">3.1.1.53</ecNumber>
    </submittedName>
</protein>
<dbReference type="GO" id="GO:0005975">
    <property type="term" value="P:carbohydrate metabolic process"/>
    <property type="evidence" value="ECO:0007669"/>
    <property type="project" value="TreeGrafter"/>
</dbReference>
<feature type="domain" description="Sialate O-acetylesterase" evidence="2">
    <location>
        <begin position="91"/>
        <end position="198"/>
    </location>
</feature>
<dbReference type="Pfam" id="PF03629">
    <property type="entry name" value="SASA"/>
    <property type="match status" value="2"/>
</dbReference>
<dbReference type="eggNOG" id="COG3250">
    <property type="taxonomic scope" value="Bacteria"/>
</dbReference>
<dbReference type="SUPFAM" id="SSF52266">
    <property type="entry name" value="SGNH hydrolase"/>
    <property type="match status" value="1"/>
</dbReference>
<dbReference type="PANTHER" id="PTHR22901">
    <property type="entry name" value="SIALATE O-ACETYLESTERASE"/>
    <property type="match status" value="1"/>
</dbReference>
<dbReference type="Gene3D" id="2.60.40.10">
    <property type="entry name" value="Immunoglobulins"/>
    <property type="match status" value="1"/>
</dbReference>
<evidence type="ECO:0000313" key="4">
    <source>
        <dbReference type="Proteomes" id="UP000028984"/>
    </source>
</evidence>
<proteinExistence type="predicted"/>
<feature type="domain" description="Sialate O-acetylesterase" evidence="2">
    <location>
        <begin position="407"/>
        <end position="493"/>
    </location>
</feature>
<dbReference type="InterPro" id="IPR036514">
    <property type="entry name" value="SGNH_hydro_sf"/>
</dbReference>
<dbReference type="Gene3D" id="2.60.120.260">
    <property type="entry name" value="Galactose-binding domain-like"/>
    <property type="match status" value="1"/>
</dbReference>
<dbReference type="InterPro" id="IPR008979">
    <property type="entry name" value="Galactose-bd-like_sf"/>
</dbReference>
<dbReference type="AlphaFoldDB" id="A0A087CTH4"/>
<keyword evidence="1 3" id="KW-0378">Hydrolase</keyword>
<reference evidence="3 4" key="1">
    <citation type="submission" date="2014-03" db="EMBL/GenBank/DDBJ databases">
        <title>Genomics of Bifidobacteria.</title>
        <authorList>
            <person name="Ventura M."/>
            <person name="Milani C."/>
            <person name="Lugli G.A."/>
        </authorList>
    </citation>
    <scope>NUCLEOTIDE SEQUENCE [LARGE SCALE GENOMIC DNA]</scope>
    <source>
        <strain evidence="3 4">DSM 23975</strain>
    </source>
</reference>
<dbReference type="OrthoDB" id="9795554at2"/>
<comment type="caution">
    <text evidence="3">The sequence shown here is derived from an EMBL/GenBank/DDBJ whole genome shotgun (WGS) entry which is preliminary data.</text>
</comment>
<name>A0A087CTH4_9BIFI</name>
<dbReference type="STRING" id="1437610.BREU_1637"/>
<dbReference type="SUPFAM" id="SSF49785">
    <property type="entry name" value="Galactose-binding domain-like"/>
    <property type="match status" value="1"/>
</dbReference>
<sequence>MKSTLHINPLFGEGCVLQSGMPVRIWGGGRPGSTIEVSVAERRADAIVDADGAWTVTLEPLDAGGPYRMTVSETSEAATRESLSHDVYAGEVFICAGQSNMEYQMEFLHWRYPSEFTREADSLLRHCKVPVRFDFHGPRHEFYEPVQWVGAASDTLDEFTGIGYFFGRMIRESFGVPVGLLNITLGGSPIESWMDEETLAAWPRMLTDLAPYRNDDEARVRNESSIEARTRWHEDLRVREVNRWNEDAETGTVNLPAFLSDADPRLAGFRGVIRLRRTVMLPTYAVGRPAVLHLGAMVDSDITYVNGVEVGRSEHQYFSRDYVVPENVLKAGPNDVEVRLVCERGTGRFTPGKRMHLDVGDDSFDLSGAWRYMIGAEIDEDCPTEDSLQWKPLGLYNGMTATCAGYGARAVLWYQGESNTGDVADEYGHMLTAMIGCWRHAWDQERLPFLIVQLPVFSIDNVEDGGWALVRQHEWQVSKTVDDVATVVALDAGEWNDLHPWNKRVVAERLFHAACGLVYGKNDAPKSPEPKSAVLTDGELVIDFAGGPLYTLDGDEPREFELVWEDGSVHAVSGRVEGDKVVIRVPWRKPTSIRYAWSNAPGRGLLCSGKGMPVPPFAMPIE</sequence>